<dbReference type="Gene3D" id="2.40.170.20">
    <property type="entry name" value="TonB-dependent receptor, beta-barrel domain"/>
    <property type="match status" value="1"/>
</dbReference>
<keyword evidence="8" id="KW-0675">Receptor</keyword>
<accession>A0A1N7MA18</accession>
<keyword evidence="9" id="KW-1185">Reference proteome</keyword>
<keyword evidence="5" id="KW-0732">Signal</keyword>
<protein>
    <submittedName>
        <fullName evidence="8">TonB dependent receptor</fullName>
    </submittedName>
</protein>
<keyword evidence="4" id="KW-0812">Transmembrane</keyword>
<evidence type="ECO:0000256" key="4">
    <source>
        <dbReference type="ARBA" id="ARBA00022692"/>
    </source>
</evidence>
<dbReference type="OrthoDB" id="9145970at2"/>
<evidence type="ECO:0000256" key="5">
    <source>
        <dbReference type="ARBA" id="ARBA00022729"/>
    </source>
</evidence>
<dbReference type="PANTHER" id="PTHR30069">
    <property type="entry name" value="TONB-DEPENDENT OUTER MEMBRANE RECEPTOR"/>
    <property type="match status" value="1"/>
</dbReference>
<dbReference type="InterPro" id="IPR036942">
    <property type="entry name" value="Beta-barrel_TonB_sf"/>
</dbReference>
<evidence type="ECO:0000313" key="9">
    <source>
        <dbReference type="Proteomes" id="UP000185639"/>
    </source>
</evidence>
<comment type="subcellular location">
    <subcellularLocation>
        <location evidence="1">Cell outer membrane</location>
        <topology evidence="1">Multi-pass membrane protein</topology>
    </subcellularLocation>
</comment>
<evidence type="ECO:0000256" key="7">
    <source>
        <dbReference type="ARBA" id="ARBA00023237"/>
    </source>
</evidence>
<dbReference type="InterPro" id="IPR039426">
    <property type="entry name" value="TonB-dep_rcpt-like"/>
</dbReference>
<evidence type="ECO:0000256" key="3">
    <source>
        <dbReference type="ARBA" id="ARBA00022452"/>
    </source>
</evidence>
<gene>
    <name evidence="8" type="ORF">SAMN05421686_10554</name>
</gene>
<evidence type="ECO:0000256" key="1">
    <source>
        <dbReference type="ARBA" id="ARBA00004571"/>
    </source>
</evidence>
<dbReference type="EMBL" id="FTOH01000005">
    <property type="protein sequence ID" value="SIS82955.1"/>
    <property type="molecule type" value="Genomic_DNA"/>
</dbReference>
<dbReference type="GO" id="GO:0009279">
    <property type="term" value="C:cell outer membrane"/>
    <property type="evidence" value="ECO:0007669"/>
    <property type="project" value="UniProtKB-SubCell"/>
</dbReference>
<evidence type="ECO:0000256" key="6">
    <source>
        <dbReference type="ARBA" id="ARBA00023136"/>
    </source>
</evidence>
<keyword evidence="3" id="KW-1134">Transmembrane beta strand</keyword>
<dbReference type="AlphaFoldDB" id="A0A1N7MA18"/>
<keyword evidence="6" id="KW-0472">Membrane</keyword>
<dbReference type="STRING" id="484498.SAMN05421686_10554"/>
<dbReference type="SUPFAM" id="SSF56935">
    <property type="entry name" value="Porins"/>
    <property type="match status" value="1"/>
</dbReference>
<dbReference type="RefSeq" id="WP_076515316.1">
    <property type="nucleotide sequence ID" value="NZ_FTOH01000005.1"/>
</dbReference>
<evidence type="ECO:0000256" key="2">
    <source>
        <dbReference type="ARBA" id="ARBA00022448"/>
    </source>
</evidence>
<name>A0A1N7MA18_9GAMM</name>
<proteinExistence type="predicted"/>
<dbReference type="Proteomes" id="UP000185639">
    <property type="component" value="Unassembled WGS sequence"/>
</dbReference>
<dbReference type="GO" id="GO:0044718">
    <property type="term" value="P:siderophore transmembrane transport"/>
    <property type="evidence" value="ECO:0007669"/>
    <property type="project" value="TreeGrafter"/>
</dbReference>
<sequence length="674" mass="76159">MRPFAVPLIIAISAQAVQLHAEVTLDKVTTSGEEVESSRPTTEKLLKIPGAGNDPLRALEALPGVVFGNGREAAPAVRGSSPDDNAYYLDFLPVGYLFHNDGSSIVNDALVEGFELYPAAFGPEFNNATGAVITADSRSPYFDDQQTIVDLSLLRAGVLFDVPVNESNAAFLSARMSLFQYYLENLVDDEDFEFTTVPEFYDYQGAWEYRPDSVSALRFQAIGARDKAGFDFPEDSDFVQQDPALSGGLEAEQYFNSQGVVYERFFSSGLSMKTGISQLEESFEFSIGQGNFIDAKSNRYGLRSQFIYPVSLSHELQFGAEYSEQNINYKGRFSAPPCDEFSSDCRLVTATEELTGAGSFAIREFNANLADQWDILPVWQLTPGVLASYNEFTENSYLEPRLNSRVRVAQPLTWTLGFGEYHALSGNPGQYTPEFGNPDINETRSTHYETGLEYQIKDGLNLTSELYYKDIKDIVVSRAPQNNYPSLTTEEYNSLPRYTNDGSGQSWGVETLVNADYSDRWYGWVSMTLSRTERSNNITDENFRYSYDKPIVINAVGNYRWNDRWTFGLKWRYESGQLVTPLEGVEEDSETSGLFNPIYGDPFSERLPAYHRLDFRADRAYQFSRWSMDLYFEVINLYARENVVGYRYLNADYSEREDVNDLPPIASFGVRMVF</sequence>
<dbReference type="GO" id="GO:0015344">
    <property type="term" value="F:siderophore uptake transmembrane transporter activity"/>
    <property type="evidence" value="ECO:0007669"/>
    <property type="project" value="TreeGrafter"/>
</dbReference>
<keyword evidence="7" id="KW-0998">Cell outer membrane</keyword>
<reference evidence="9" key="1">
    <citation type="submission" date="2017-01" db="EMBL/GenBank/DDBJ databases">
        <authorList>
            <person name="Varghese N."/>
            <person name="Submissions S."/>
        </authorList>
    </citation>
    <scope>NUCLEOTIDE SEQUENCE [LARGE SCALE GENOMIC DNA]</scope>
    <source>
        <strain evidence="9">DSM 24913</strain>
    </source>
</reference>
<keyword evidence="2" id="KW-0813">Transport</keyword>
<dbReference type="PANTHER" id="PTHR30069:SF29">
    <property type="entry name" value="HEMOGLOBIN AND HEMOGLOBIN-HAPTOGLOBIN-BINDING PROTEIN 1-RELATED"/>
    <property type="match status" value="1"/>
</dbReference>
<evidence type="ECO:0000313" key="8">
    <source>
        <dbReference type="EMBL" id="SIS82955.1"/>
    </source>
</evidence>
<organism evidence="8 9">
    <name type="scientific">Thalassolituus maritimus</name>
    <dbReference type="NCBI Taxonomy" id="484498"/>
    <lineage>
        <taxon>Bacteria</taxon>
        <taxon>Pseudomonadati</taxon>
        <taxon>Pseudomonadota</taxon>
        <taxon>Gammaproteobacteria</taxon>
        <taxon>Oceanospirillales</taxon>
        <taxon>Oceanospirillaceae</taxon>
        <taxon>Thalassolituus</taxon>
    </lineage>
</organism>